<dbReference type="Pfam" id="PF01636">
    <property type="entry name" value="APH"/>
    <property type="match status" value="1"/>
</dbReference>
<dbReference type="RefSeq" id="WP_310259235.1">
    <property type="nucleotide sequence ID" value="NZ_JAVDWA010000004.1"/>
</dbReference>
<evidence type="ECO:0000259" key="1">
    <source>
        <dbReference type="Pfam" id="PF01636"/>
    </source>
</evidence>
<comment type="caution">
    <text evidence="2">The sequence shown here is derived from an EMBL/GenBank/DDBJ whole genome shotgun (WGS) entry which is preliminary data.</text>
</comment>
<dbReference type="GO" id="GO:0004674">
    <property type="term" value="F:protein serine/threonine kinase activity"/>
    <property type="evidence" value="ECO:0007669"/>
    <property type="project" value="UniProtKB-KW"/>
</dbReference>
<feature type="domain" description="Aminoglycoside phosphotransferase" evidence="1">
    <location>
        <begin position="168"/>
        <end position="242"/>
    </location>
</feature>
<organism evidence="2 3">
    <name type="scientific">Fictibacillus barbaricus</name>
    <dbReference type="NCBI Taxonomy" id="182136"/>
    <lineage>
        <taxon>Bacteria</taxon>
        <taxon>Bacillati</taxon>
        <taxon>Bacillota</taxon>
        <taxon>Bacilli</taxon>
        <taxon>Bacillales</taxon>
        <taxon>Fictibacillaceae</taxon>
        <taxon>Fictibacillus</taxon>
    </lineage>
</organism>
<dbReference type="InterPro" id="IPR002575">
    <property type="entry name" value="Aminoglycoside_PTrfase"/>
</dbReference>
<keyword evidence="3" id="KW-1185">Reference proteome</keyword>
<reference evidence="2 3" key="1">
    <citation type="submission" date="2023-07" db="EMBL/GenBank/DDBJ databases">
        <title>Sorghum-associated microbial communities from plants grown in Nebraska, USA.</title>
        <authorList>
            <person name="Schachtman D."/>
        </authorList>
    </citation>
    <scope>NUCLEOTIDE SEQUENCE [LARGE SCALE GENOMIC DNA]</scope>
    <source>
        <strain evidence="2 3">BE211</strain>
    </source>
</reference>
<gene>
    <name evidence="2" type="ORF">J2X07_002627</name>
</gene>
<dbReference type="Gene3D" id="3.90.1200.10">
    <property type="match status" value="1"/>
</dbReference>
<keyword evidence="2" id="KW-0418">Kinase</keyword>
<keyword evidence="2" id="KW-0723">Serine/threonine-protein kinase</keyword>
<dbReference type="EMBL" id="JAVDWA010000004">
    <property type="protein sequence ID" value="MDR7073640.1"/>
    <property type="molecule type" value="Genomic_DNA"/>
</dbReference>
<accession>A0ABU1U2J1</accession>
<sequence length="330" mass="39463">MNNTMGDGFSGDRLFLNKMKEVGLNVIDYGFFRDNVIWIETADGDFVLKGFQRHSTCEKQLKLSKLYEGLNPRIMGTYTVFPNKKPYIEFGQNQWAIMPFYEGDDLHFGNKKDVSAGIEAISRFHNHSIRIPSAIYENLSSYSLYKKWNERYNTFKSYAKTAKWSKEIQPLLSDMLFWGKWSLKHFDHDAIDSLERSARKNREITHGDVAPHNFVINRETNHPAYLIDFDLFAAVPQAYDWLQYANRILPFWYWSYSKMEKMGNDDFLKWFNKKWFVICLVFPTDLYREWNRALRYNDSEMIEQVTKFTLRDYSYRKKFLDRIIKKIEAR</sequence>
<protein>
    <submittedName>
        <fullName evidence="2">Serine/threonine protein kinase</fullName>
    </submittedName>
</protein>
<dbReference type="InterPro" id="IPR011009">
    <property type="entry name" value="Kinase-like_dom_sf"/>
</dbReference>
<dbReference type="Proteomes" id="UP001258181">
    <property type="component" value="Unassembled WGS sequence"/>
</dbReference>
<name>A0ABU1U2J1_9BACL</name>
<keyword evidence="2" id="KW-0808">Transferase</keyword>
<proteinExistence type="predicted"/>
<evidence type="ECO:0000313" key="2">
    <source>
        <dbReference type="EMBL" id="MDR7073640.1"/>
    </source>
</evidence>
<evidence type="ECO:0000313" key="3">
    <source>
        <dbReference type="Proteomes" id="UP001258181"/>
    </source>
</evidence>
<dbReference type="SUPFAM" id="SSF56112">
    <property type="entry name" value="Protein kinase-like (PK-like)"/>
    <property type="match status" value="1"/>
</dbReference>